<dbReference type="Proteomes" id="UP000001549">
    <property type="component" value="Chromosome"/>
</dbReference>
<feature type="transmembrane region" description="Helical" evidence="2">
    <location>
        <begin position="407"/>
        <end position="424"/>
    </location>
</feature>
<sequence length="498" mass="53939">MTPALDGPPADPAGPGRTGAELTGPGEIRAPHPDPGRPSPSPGFPRPQPGSAGVVDAARSWWGRLPSAVQATLPVWVASRIAVIVLSLAASRALSGRPLAELPGLRTLWDRWDVGLFTKVARFGYASPEYTDRTEVDFPGFPLAMRLAHLFVPDWTFAGMAVSFVAGAAAMAAIWQMQMDDQTWVDDATADRTAPTTRHRTAVRDQTDIRDRTAVAGRGSLPDTRDTTPALAGAPGGWAASDGWGAPDRRGADFAVIAVVLFPYAVFLCAAYSEAIFLGFATTSWLAARRQRWWLAGLLGAGAASTRVTGIPFCLALAVQYVVSRRRAGLPVFAPAGLALALPPLPVLAFVSYLRVRTGHWDAYTQAMRDGWQRWVDWPWEGWRTSWRSAFDASQSSAFTWFWRGEVAAVVVGVVVTVALLRSARFGEATFVGGATLLMSCSNYYASGIRTMLVAFPTYLLLGRVVTRRPWVRSVYIWLSAPVMVAFVIAFTQGQWVD</sequence>
<dbReference type="eggNOG" id="COG5542">
    <property type="taxonomic scope" value="Bacteria"/>
</dbReference>
<dbReference type="EMBL" id="CP002801">
    <property type="protein sequence ID" value="AEH11774.1"/>
    <property type="molecule type" value="Genomic_DNA"/>
</dbReference>
<feature type="compositionally biased region" description="Pro residues" evidence="1">
    <location>
        <begin position="36"/>
        <end position="48"/>
    </location>
</feature>
<feature type="transmembrane region" description="Helical" evidence="2">
    <location>
        <begin position="293"/>
        <end position="321"/>
    </location>
</feature>
<feature type="transmembrane region" description="Helical" evidence="2">
    <location>
        <begin position="333"/>
        <end position="354"/>
    </location>
</feature>
<keyword evidence="2" id="KW-0472">Membrane</keyword>
<feature type="transmembrane region" description="Helical" evidence="2">
    <location>
        <begin position="444"/>
        <end position="463"/>
    </location>
</feature>
<dbReference type="AlphaFoldDB" id="F8B0S8"/>
<feature type="region of interest" description="Disordered" evidence="1">
    <location>
        <begin position="1"/>
        <end position="52"/>
    </location>
</feature>
<organism evidence="3 4">
    <name type="scientific">Candidatus Protofrankia datiscae</name>
    <dbReference type="NCBI Taxonomy" id="2716812"/>
    <lineage>
        <taxon>Bacteria</taxon>
        <taxon>Bacillati</taxon>
        <taxon>Actinomycetota</taxon>
        <taxon>Actinomycetes</taxon>
        <taxon>Frankiales</taxon>
        <taxon>Frankiaceae</taxon>
        <taxon>Protofrankia</taxon>
    </lineage>
</organism>
<reference evidence="3 4" key="1">
    <citation type="submission" date="2011-05" db="EMBL/GenBank/DDBJ databases">
        <title>Complete sequence of chromosome of Frankia symbiont of Datisca glomerata.</title>
        <authorList>
            <consortium name="US DOE Joint Genome Institute"/>
            <person name="Lucas S."/>
            <person name="Han J."/>
            <person name="Lapidus A."/>
            <person name="Cheng J.-F."/>
            <person name="Goodwin L."/>
            <person name="Pitluck S."/>
            <person name="Peters L."/>
            <person name="Mikhailova N."/>
            <person name="Chertkov O."/>
            <person name="Teshima H."/>
            <person name="Han C."/>
            <person name="Tapia R."/>
            <person name="Land M."/>
            <person name="Hauser L."/>
            <person name="Kyrpides N."/>
            <person name="Ivanova N."/>
            <person name="Pagani I."/>
            <person name="Berry A."/>
            <person name="Pawlowski K."/>
            <person name="Persson T."/>
            <person name="Vanden Heuvel B."/>
            <person name="Benson D."/>
            <person name="Woyke T."/>
        </authorList>
    </citation>
    <scope>NUCLEOTIDE SEQUENCE [LARGE SCALE GENOMIC DNA]</scope>
    <source>
        <strain evidence="4">4085684</strain>
    </source>
</reference>
<feature type="transmembrane region" description="Helical" evidence="2">
    <location>
        <begin position="155"/>
        <end position="175"/>
    </location>
</feature>
<evidence type="ECO:0000313" key="4">
    <source>
        <dbReference type="Proteomes" id="UP000001549"/>
    </source>
</evidence>
<name>F8B0S8_9ACTN</name>
<keyword evidence="4" id="KW-1185">Reference proteome</keyword>
<keyword evidence="2" id="KW-0812">Transmembrane</keyword>
<gene>
    <name evidence="3" type="ordered locus">FsymDg_4526</name>
</gene>
<feature type="transmembrane region" description="Helical" evidence="2">
    <location>
        <begin position="475"/>
        <end position="496"/>
    </location>
</feature>
<feature type="transmembrane region" description="Helical" evidence="2">
    <location>
        <begin position="71"/>
        <end position="90"/>
    </location>
</feature>
<evidence type="ECO:0008006" key="5">
    <source>
        <dbReference type="Google" id="ProtNLM"/>
    </source>
</evidence>
<accession>F8B0S8</accession>
<dbReference type="KEGG" id="fsy:FsymDg_4526"/>
<dbReference type="STRING" id="656024.FsymDg_4526"/>
<feature type="compositionally biased region" description="Low complexity" evidence="1">
    <location>
        <begin position="1"/>
        <end position="20"/>
    </location>
</feature>
<dbReference type="RefSeq" id="WP_013875618.1">
    <property type="nucleotide sequence ID" value="NZ_CAAAFP010000317.1"/>
</dbReference>
<protein>
    <recommendedName>
        <fullName evidence="5">Integral membrane protein</fullName>
    </recommendedName>
</protein>
<evidence type="ECO:0000313" key="3">
    <source>
        <dbReference type="EMBL" id="AEH11774.1"/>
    </source>
</evidence>
<evidence type="ECO:0000256" key="1">
    <source>
        <dbReference type="SAM" id="MobiDB-lite"/>
    </source>
</evidence>
<evidence type="ECO:0000256" key="2">
    <source>
        <dbReference type="SAM" id="Phobius"/>
    </source>
</evidence>
<feature type="transmembrane region" description="Helical" evidence="2">
    <location>
        <begin position="254"/>
        <end position="281"/>
    </location>
</feature>
<dbReference type="HOGENOM" id="CLU_036370_2_0_11"/>
<feature type="region of interest" description="Disordered" evidence="1">
    <location>
        <begin position="214"/>
        <end position="234"/>
    </location>
</feature>
<keyword evidence="2" id="KW-1133">Transmembrane helix</keyword>
<proteinExistence type="predicted"/>